<evidence type="ECO:0000256" key="2">
    <source>
        <dbReference type="ARBA" id="ARBA00022723"/>
    </source>
</evidence>
<accession>A0A9W9QDC5</accession>
<dbReference type="GO" id="GO:0005634">
    <property type="term" value="C:nucleus"/>
    <property type="evidence" value="ECO:0007669"/>
    <property type="project" value="UniProtKB-SubCell"/>
</dbReference>
<gene>
    <name evidence="10" type="ORF">N7452_010368</name>
</gene>
<dbReference type="GO" id="GO:0045944">
    <property type="term" value="P:positive regulation of transcription by RNA polymerase II"/>
    <property type="evidence" value="ECO:0007669"/>
    <property type="project" value="TreeGrafter"/>
</dbReference>
<feature type="region of interest" description="Disordered" evidence="8">
    <location>
        <begin position="1"/>
        <end position="50"/>
    </location>
</feature>
<evidence type="ECO:0000256" key="5">
    <source>
        <dbReference type="ARBA" id="ARBA00023125"/>
    </source>
</evidence>
<dbReference type="Pfam" id="PF04082">
    <property type="entry name" value="Fungal_trans"/>
    <property type="match status" value="1"/>
</dbReference>
<evidence type="ECO:0000259" key="9">
    <source>
        <dbReference type="SMART" id="SM00906"/>
    </source>
</evidence>
<keyword evidence="5" id="KW-0238">DNA-binding</keyword>
<dbReference type="GO" id="GO:0000981">
    <property type="term" value="F:DNA-binding transcription factor activity, RNA polymerase II-specific"/>
    <property type="evidence" value="ECO:0007669"/>
    <property type="project" value="TreeGrafter"/>
</dbReference>
<dbReference type="AlphaFoldDB" id="A0A9W9QDC5"/>
<proteinExistence type="predicted"/>
<dbReference type="PANTHER" id="PTHR47782:SF14">
    <property type="entry name" value="ZN(II)2CYS6 TRANSCRIPTION FACTOR (EUROFUNG)"/>
    <property type="match status" value="1"/>
</dbReference>
<dbReference type="InterPro" id="IPR007219">
    <property type="entry name" value="XnlR_reg_dom"/>
</dbReference>
<dbReference type="GO" id="GO:0043565">
    <property type="term" value="F:sequence-specific DNA binding"/>
    <property type="evidence" value="ECO:0007669"/>
    <property type="project" value="TreeGrafter"/>
</dbReference>
<comment type="caution">
    <text evidence="10">The sequence shown here is derived from an EMBL/GenBank/DDBJ whole genome shotgun (WGS) entry which is preliminary data.</text>
</comment>
<evidence type="ECO:0000256" key="3">
    <source>
        <dbReference type="ARBA" id="ARBA00022833"/>
    </source>
</evidence>
<sequence>MAADSRSYVETLKRKRDDLEGQVQHQRARLQQDEQYEPPCSPANRVEHPQSNINSGLQDVADTTVQAAMGEVGLLSRSAMAEPRDEMSGFSQELAMGRMVRATIAISGKDPTKSMTNPHSAIIPTCDQANSLARDIALPYVTRFIESIEPQFLHLRESRIWEEFETYFREANDDFRSLAKGRVISFNVYMNTAMGMLLSPESTGLQGFASSLQAIAMRMFAGILESGSRFDILHCMLSLIIYSMQTSLGGSTWHLLGLAMQKAITFGFYKDPNPAHNLPNEQLRDRRDIFWGLYTVDRTISIVMDRPFNIEDNDIHILPPDQYTTSDSGGTDHVACQIVDHARLLSTTRNSSSQGVIFHYNNLCYWKELVSATDLQARMSQKCIQQLSCRAMCQILKSKGSADMEESLVTSSRNIETDFIQNCQEYIEDEYQRSEHGELTGTFVDAYDIFAAGVAVICLTRKAPLVLPVPDIIHKCTITLALLVERFPALRIFRRVLSALSTASLGSSPHDHILHELPDVIPEGIRNLIMGTLS</sequence>
<dbReference type="CDD" id="cd12148">
    <property type="entry name" value="fungal_TF_MHR"/>
    <property type="match status" value="1"/>
</dbReference>
<protein>
    <recommendedName>
        <fullName evidence="9">Xylanolytic transcriptional activator regulatory domain-containing protein</fullName>
    </recommendedName>
</protein>
<reference evidence="10" key="2">
    <citation type="journal article" date="2023" name="IMA Fungus">
        <title>Comparative genomic study of the Penicillium genus elucidates a diverse pangenome and 15 lateral gene transfer events.</title>
        <authorList>
            <person name="Petersen C."/>
            <person name="Sorensen T."/>
            <person name="Nielsen M.R."/>
            <person name="Sondergaard T.E."/>
            <person name="Sorensen J.L."/>
            <person name="Fitzpatrick D.A."/>
            <person name="Frisvad J.C."/>
            <person name="Nielsen K.L."/>
        </authorList>
    </citation>
    <scope>NUCLEOTIDE SEQUENCE</scope>
    <source>
        <strain evidence="10">IBT 35673</strain>
    </source>
</reference>
<evidence type="ECO:0000313" key="11">
    <source>
        <dbReference type="Proteomes" id="UP001147695"/>
    </source>
</evidence>
<keyword evidence="4" id="KW-0805">Transcription regulation</keyword>
<comment type="subcellular location">
    <subcellularLocation>
        <location evidence="1">Nucleus</location>
    </subcellularLocation>
</comment>
<keyword evidence="2" id="KW-0479">Metal-binding</keyword>
<keyword evidence="6" id="KW-0804">Transcription</keyword>
<name>A0A9W9QDC5_PENBR</name>
<dbReference type="GO" id="GO:0008270">
    <property type="term" value="F:zinc ion binding"/>
    <property type="evidence" value="ECO:0007669"/>
    <property type="project" value="InterPro"/>
</dbReference>
<evidence type="ECO:0000256" key="7">
    <source>
        <dbReference type="ARBA" id="ARBA00023242"/>
    </source>
</evidence>
<reference evidence="10" key="1">
    <citation type="submission" date="2022-12" db="EMBL/GenBank/DDBJ databases">
        <authorList>
            <person name="Petersen C."/>
        </authorList>
    </citation>
    <scope>NUCLEOTIDE SEQUENCE</scope>
    <source>
        <strain evidence="10">IBT 35673</strain>
    </source>
</reference>
<evidence type="ECO:0000256" key="6">
    <source>
        <dbReference type="ARBA" id="ARBA00023163"/>
    </source>
</evidence>
<evidence type="ECO:0000256" key="1">
    <source>
        <dbReference type="ARBA" id="ARBA00004123"/>
    </source>
</evidence>
<dbReference type="GO" id="GO:0006351">
    <property type="term" value="P:DNA-templated transcription"/>
    <property type="evidence" value="ECO:0007669"/>
    <property type="project" value="InterPro"/>
</dbReference>
<dbReference type="SMART" id="SM00906">
    <property type="entry name" value="Fungal_trans"/>
    <property type="match status" value="1"/>
</dbReference>
<dbReference type="Proteomes" id="UP001147695">
    <property type="component" value="Unassembled WGS sequence"/>
</dbReference>
<dbReference type="InterPro" id="IPR052202">
    <property type="entry name" value="Yeast_MetPath_Reg"/>
</dbReference>
<organism evidence="10 11">
    <name type="scientific">Penicillium brevicompactum</name>
    <dbReference type="NCBI Taxonomy" id="5074"/>
    <lineage>
        <taxon>Eukaryota</taxon>
        <taxon>Fungi</taxon>
        <taxon>Dikarya</taxon>
        <taxon>Ascomycota</taxon>
        <taxon>Pezizomycotina</taxon>
        <taxon>Eurotiomycetes</taxon>
        <taxon>Eurotiomycetidae</taxon>
        <taxon>Eurotiales</taxon>
        <taxon>Aspergillaceae</taxon>
        <taxon>Penicillium</taxon>
    </lineage>
</organism>
<evidence type="ECO:0000313" key="10">
    <source>
        <dbReference type="EMBL" id="KAJ5329978.1"/>
    </source>
</evidence>
<evidence type="ECO:0000256" key="4">
    <source>
        <dbReference type="ARBA" id="ARBA00023015"/>
    </source>
</evidence>
<feature type="domain" description="Xylanolytic transcriptional activator regulatory" evidence="9">
    <location>
        <begin position="252"/>
        <end position="326"/>
    </location>
</feature>
<dbReference type="EMBL" id="JAPZBQ010000005">
    <property type="protein sequence ID" value="KAJ5329978.1"/>
    <property type="molecule type" value="Genomic_DNA"/>
</dbReference>
<keyword evidence="3" id="KW-0862">Zinc</keyword>
<keyword evidence="7" id="KW-0539">Nucleus</keyword>
<evidence type="ECO:0000256" key="8">
    <source>
        <dbReference type="SAM" id="MobiDB-lite"/>
    </source>
</evidence>
<dbReference type="PANTHER" id="PTHR47782">
    <property type="entry name" value="ZN(II)2CYS6 TRANSCRIPTION FACTOR (EUROFUNG)-RELATED"/>
    <property type="match status" value="1"/>
</dbReference>